<dbReference type="OrthoDB" id="4496848at2759"/>
<feature type="region of interest" description="Disordered" evidence="1">
    <location>
        <begin position="101"/>
        <end position="123"/>
    </location>
</feature>
<evidence type="ECO:0000256" key="1">
    <source>
        <dbReference type="SAM" id="MobiDB-lite"/>
    </source>
</evidence>
<dbReference type="AlphaFoldDB" id="A0A9N8K9G9"/>
<gene>
    <name evidence="2" type="ORF">AWRI4233_LOCUS8252</name>
</gene>
<organism evidence="2 3">
    <name type="scientific">Aureobasidium mustum</name>
    <dbReference type="NCBI Taxonomy" id="2773714"/>
    <lineage>
        <taxon>Eukaryota</taxon>
        <taxon>Fungi</taxon>
        <taxon>Dikarya</taxon>
        <taxon>Ascomycota</taxon>
        <taxon>Pezizomycotina</taxon>
        <taxon>Dothideomycetes</taxon>
        <taxon>Dothideomycetidae</taxon>
        <taxon>Dothideales</taxon>
        <taxon>Saccotheciaceae</taxon>
        <taxon>Aureobasidium</taxon>
    </lineage>
</organism>
<sequence length="203" mass="23354">MTLFMQALEDAEKQREQNWPLERQNKGRMSTAMRQSFEDGTFWFEQILRSVHTCSDEFYWPHLKPSLEERRLLNIGVPDEEEIEQFVARKMEDLEAYNKELKEKKNNNQQTGSEMESRIQETDHVNDDTAVAEPEDIQHEEAEIHLTSQSRDQAYTSTFDRADSEAASQDPPRTNAIADTRCIEQAGTSADDHVDDIAADSAG</sequence>
<accession>A0A9N8K9G9</accession>
<keyword evidence="3" id="KW-1185">Reference proteome</keyword>
<evidence type="ECO:0000313" key="3">
    <source>
        <dbReference type="Proteomes" id="UP000714618"/>
    </source>
</evidence>
<evidence type="ECO:0000313" key="2">
    <source>
        <dbReference type="EMBL" id="CAD0099428.1"/>
    </source>
</evidence>
<dbReference type="Proteomes" id="UP000714618">
    <property type="component" value="Unassembled WGS sequence"/>
</dbReference>
<protein>
    <submittedName>
        <fullName evidence="2">Uncharacterized protein</fullName>
    </submittedName>
</protein>
<name>A0A9N8K9G9_9PEZI</name>
<reference evidence="2" key="1">
    <citation type="submission" date="2020-06" db="EMBL/GenBank/DDBJ databases">
        <authorList>
            <person name="Onetto C."/>
        </authorList>
    </citation>
    <scope>NUCLEOTIDE SEQUENCE</scope>
</reference>
<dbReference type="EMBL" id="CAIJEO010000010">
    <property type="protein sequence ID" value="CAD0099428.1"/>
    <property type="molecule type" value="Genomic_DNA"/>
</dbReference>
<feature type="region of interest" description="Disordered" evidence="1">
    <location>
        <begin position="144"/>
        <end position="203"/>
    </location>
</feature>
<proteinExistence type="predicted"/>
<feature type="compositionally biased region" description="Polar residues" evidence="1">
    <location>
        <begin position="146"/>
        <end position="159"/>
    </location>
</feature>
<comment type="caution">
    <text evidence="2">The sequence shown here is derived from an EMBL/GenBank/DDBJ whole genome shotgun (WGS) entry which is preliminary data.</text>
</comment>